<comment type="caution">
    <text evidence="3">The sequence shown here is derived from an EMBL/GenBank/DDBJ whole genome shotgun (WGS) entry which is preliminary data.</text>
</comment>
<keyword evidence="5" id="KW-1185">Reference proteome</keyword>
<evidence type="ECO:0000313" key="4">
    <source>
        <dbReference type="Proteomes" id="UP000198702"/>
    </source>
</evidence>
<reference evidence="2 4" key="1">
    <citation type="submission" date="2016-10" db="EMBL/GenBank/DDBJ databases">
        <authorList>
            <person name="Varghese N."/>
            <person name="Submissions S."/>
        </authorList>
    </citation>
    <scope>NUCLEOTIDE SEQUENCE [LARGE SCALE GENOMIC DNA]</scope>
    <source>
        <strain evidence="2 4">UNC380MFSha3.1</strain>
    </source>
</reference>
<evidence type="ECO:0000259" key="1">
    <source>
        <dbReference type="Pfam" id="PF08818"/>
    </source>
</evidence>
<evidence type="ECO:0000313" key="5">
    <source>
        <dbReference type="Proteomes" id="UP000321949"/>
    </source>
</evidence>
<feature type="domain" description="YdhG-like" evidence="1">
    <location>
        <begin position="20"/>
        <end position="124"/>
    </location>
</feature>
<organism evidence="3 5">
    <name type="scientific">Microbacterium saccharophilum</name>
    <dbReference type="NCBI Taxonomy" id="1213358"/>
    <lineage>
        <taxon>Bacteria</taxon>
        <taxon>Bacillati</taxon>
        <taxon>Actinomycetota</taxon>
        <taxon>Actinomycetes</taxon>
        <taxon>Micrococcales</taxon>
        <taxon>Microbacteriaceae</taxon>
        <taxon>Microbacterium</taxon>
    </lineage>
</organism>
<protein>
    <submittedName>
        <fullName evidence="3">DUF1801 domain-containing protein</fullName>
    </submittedName>
</protein>
<gene>
    <name evidence="3" type="ORF">FVP74_00490</name>
    <name evidence="2" type="ORF">SAMN04487751_1880</name>
</gene>
<evidence type="ECO:0000313" key="2">
    <source>
        <dbReference type="EMBL" id="SFI48941.1"/>
    </source>
</evidence>
<dbReference type="Proteomes" id="UP000198702">
    <property type="component" value="Unassembled WGS sequence"/>
</dbReference>
<name>A0A5C8I694_9MICO</name>
<dbReference type="Pfam" id="PF08818">
    <property type="entry name" value="DUF1801"/>
    <property type="match status" value="1"/>
</dbReference>
<dbReference type="RefSeq" id="WP_028496363.1">
    <property type="nucleotide sequence ID" value="NZ_BKAH01000003.1"/>
</dbReference>
<accession>A0A5C8I694</accession>
<dbReference type="OrthoDB" id="5951444at2"/>
<reference evidence="3 5" key="2">
    <citation type="submission" date="2019-08" db="EMBL/GenBank/DDBJ databases">
        <authorList>
            <person name="Dong K."/>
        </authorList>
    </citation>
    <scope>NUCLEOTIDE SEQUENCE [LARGE SCALE GENOMIC DNA]</scope>
    <source>
        <strain evidence="3 5">K-1</strain>
    </source>
</reference>
<sequence>MERTGVDVGAHLSAVTPAVRRRDAETLVELFSEVTGRRPEMWSSGIVGFGACHYRYPTGTEGDMPLAAFAPRKASMTVYLMEGFAEHADTLARLGPHTTSVSCLYLKDLSAVDLDVLRELVAESYAWAAAGGSEGIEITPLD</sequence>
<proteinExistence type="predicted"/>
<evidence type="ECO:0000313" key="3">
    <source>
        <dbReference type="EMBL" id="TXK14941.1"/>
    </source>
</evidence>
<dbReference type="Proteomes" id="UP000321949">
    <property type="component" value="Unassembled WGS sequence"/>
</dbReference>
<dbReference type="InterPro" id="IPR014922">
    <property type="entry name" value="YdhG-like"/>
</dbReference>
<dbReference type="EMBL" id="VRSX01000001">
    <property type="protein sequence ID" value="TXK14941.1"/>
    <property type="molecule type" value="Genomic_DNA"/>
</dbReference>
<dbReference type="AlphaFoldDB" id="A0A5C8I694"/>
<dbReference type="EMBL" id="FOQZ01000002">
    <property type="protein sequence ID" value="SFI48941.1"/>
    <property type="molecule type" value="Genomic_DNA"/>
</dbReference>